<feature type="domain" description="N-acetyltransferase" evidence="1">
    <location>
        <begin position="76"/>
        <end position="212"/>
    </location>
</feature>
<comment type="caution">
    <text evidence="2">The sequence shown here is derived from an EMBL/GenBank/DDBJ whole genome shotgun (WGS) entry which is preliminary data.</text>
</comment>
<dbReference type="InterPro" id="IPR000182">
    <property type="entry name" value="GNAT_dom"/>
</dbReference>
<dbReference type="EMBL" id="JAGFNS010000043">
    <property type="protein sequence ID" value="MBO3743661.1"/>
    <property type="molecule type" value="Genomic_DNA"/>
</dbReference>
<dbReference type="Gene3D" id="3.40.630.30">
    <property type="match status" value="1"/>
</dbReference>
<dbReference type="RefSeq" id="WP_208472904.1">
    <property type="nucleotide sequence ID" value="NZ_JAGFNS010000043.1"/>
</dbReference>
<keyword evidence="3" id="KW-1185">Reference proteome</keyword>
<protein>
    <submittedName>
        <fullName evidence="2">GNAT family N-acetyltransferase</fullName>
    </submittedName>
</protein>
<dbReference type="Pfam" id="PF13508">
    <property type="entry name" value="Acetyltransf_7"/>
    <property type="match status" value="1"/>
</dbReference>
<dbReference type="PROSITE" id="PS51186">
    <property type="entry name" value="GNAT"/>
    <property type="match status" value="1"/>
</dbReference>
<dbReference type="SUPFAM" id="SSF55729">
    <property type="entry name" value="Acyl-CoA N-acyltransferases (Nat)"/>
    <property type="match status" value="1"/>
</dbReference>
<proteinExistence type="predicted"/>
<name>A0ABS3UYP7_9ACTN</name>
<dbReference type="InterPro" id="IPR016181">
    <property type="entry name" value="Acyl_CoA_acyltransferase"/>
</dbReference>
<evidence type="ECO:0000259" key="1">
    <source>
        <dbReference type="PROSITE" id="PS51186"/>
    </source>
</evidence>
<evidence type="ECO:0000313" key="3">
    <source>
        <dbReference type="Proteomes" id="UP000679690"/>
    </source>
</evidence>
<reference evidence="2 3" key="1">
    <citation type="submission" date="2021-03" db="EMBL/GenBank/DDBJ databases">
        <title>Actinoplanes flavus sp. nov., a novel actinomycete isolated from Coconut Palm rhizosphere soil.</title>
        <authorList>
            <person name="Luo X."/>
        </authorList>
    </citation>
    <scope>NUCLEOTIDE SEQUENCE [LARGE SCALE GENOMIC DNA]</scope>
    <source>
        <strain evidence="2 3">NEAU-H7</strain>
    </source>
</reference>
<dbReference type="Proteomes" id="UP000679690">
    <property type="component" value="Unassembled WGS sequence"/>
</dbReference>
<sequence length="212" mass="22539">MLNTVSDLVMAWGRGWAASRGVPAPVGVPGGWRAEVGLPGHRLRHVLHTWDTGRLTTLDRQADRPGAWVKVVGDRAALRAALPSRWAMAEDGFLMTAGFRPRAEPAPAGYQITVTTEDTLLTAVARDSGGNRAAAAHLGRAGSFGVPDRVETEPGHRRRGLGTVLMTTLGEHAVRLGMTTGVLVATDAGQHLYRTLGWETVAPIAAAFLPED</sequence>
<gene>
    <name evidence="2" type="ORF">J5X75_39800</name>
</gene>
<accession>A0ABS3UYP7</accession>
<evidence type="ECO:0000313" key="2">
    <source>
        <dbReference type="EMBL" id="MBO3743661.1"/>
    </source>
</evidence>
<organism evidence="2 3">
    <name type="scientific">Actinoplanes flavus</name>
    <dbReference type="NCBI Taxonomy" id="2820290"/>
    <lineage>
        <taxon>Bacteria</taxon>
        <taxon>Bacillati</taxon>
        <taxon>Actinomycetota</taxon>
        <taxon>Actinomycetes</taxon>
        <taxon>Micromonosporales</taxon>
        <taxon>Micromonosporaceae</taxon>
        <taxon>Actinoplanes</taxon>
    </lineage>
</organism>